<feature type="compositionally biased region" description="Basic residues" evidence="1">
    <location>
        <begin position="197"/>
        <end position="208"/>
    </location>
</feature>
<dbReference type="Proteomes" id="UP000198406">
    <property type="component" value="Unassembled WGS sequence"/>
</dbReference>
<dbReference type="InParanoid" id="A0A1Z5JR46"/>
<dbReference type="EMBL" id="BDSP01000107">
    <property type="protein sequence ID" value="GAX16495.1"/>
    <property type="molecule type" value="Genomic_DNA"/>
</dbReference>
<feature type="compositionally biased region" description="Polar residues" evidence="1">
    <location>
        <begin position="29"/>
        <end position="42"/>
    </location>
</feature>
<reference evidence="2 3" key="1">
    <citation type="journal article" date="2015" name="Plant Cell">
        <title>Oil accumulation by the oleaginous diatom Fistulifera solaris as revealed by the genome and transcriptome.</title>
        <authorList>
            <person name="Tanaka T."/>
            <person name="Maeda Y."/>
            <person name="Veluchamy A."/>
            <person name="Tanaka M."/>
            <person name="Abida H."/>
            <person name="Marechal E."/>
            <person name="Bowler C."/>
            <person name="Muto M."/>
            <person name="Sunaga Y."/>
            <person name="Tanaka M."/>
            <person name="Yoshino T."/>
            <person name="Taniguchi T."/>
            <person name="Fukuda Y."/>
            <person name="Nemoto M."/>
            <person name="Matsumoto M."/>
            <person name="Wong P.S."/>
            <person name="Aburatani S."/>
            <person name="Fujibuchi W."/>
        </authorList>
    </citation>
    <scope>NUCLEOTIDE SEQUENCE [LARGE SCALE GENOMIC DNA]</scope>
    <source>
        <strain evidence="2 3">JPCC DA0580</strain>
    </source>
</reference>
<feature type="compositionally biased region" description="Basic and acidic residues" evidence="1">
    <location>
        <begin position="168"/>
        <end position="194"/>
    </location>
</feature>
<feature type="region of interest" description="Disordered" evidence="1">
    <location>
        <begin position="1"/>
        <end position="101"/>
    </location>
</feature>
<feature type="compositionally biased region" description="Basic and acidic residues" evidence="1">
    <location>
        <begin position="302"/>
        <end position="318"/>
    </location>
</feature>
<evidence type="ECO:0000256" key="1">
    <source>
        <dbReference type="SAM" id="MobiDB-lite"/>
    </source>
</evidence>
<accession>A0A1Z5JR46</accession>
<name>A0A1Z5JR46_FISSO</name>
<gene>
    <name evidence="2" type="ORF">FisN_7Lu227</name>
</gene>
<feature type="compositionally biased region" description="Basic and acidic residues" evidence="1">
    <location>
        <begin position="270"/>
        <end position="289"/>
    </location>
</feature>
<protein>
    <submittedName>
        <fullName evidence="2">Uncharacterized protein</fullName>
    </submittedName>
</protein>
<feature type="compositionally biased region" description="Basic residues" evidence="1">
    <location>
        <begin position="123"/>
        <end position="132"/>
    </location>
</feature>
<feature type="region of interest" description="Disordered" evidence="1">
    <location>
        <begin position="168"/>
        <end position="337"/>
    </location>
</feature>
<proteinExistence type="predicted"/>
<evidence type="ECO:0000313" key="3">
    <source>
        <dbReference type="Proteomes" id="UP000198406"/>
    </source>
</evidence>
<sequence>MVDLVIDHNGFPTASEGRTRHAPLRSRSRTTPQRTNSSADGTSSSEKSAAASTDVQSGLKQNNSSGTFTEKEFSGSAAACASPKRRSPGRSNSSDEQDKELLDLAKAQLALNPVPSLGDKVKMKVIVRKKKGTKDPTRTPSPGVKNRRSIKVPAGALDIAALEVVKDENVGFNSTEKKSDSSRGREILLKDRNARSSSRRSTRSRSRGGRIQSVKINLEENDSDTDVLDDELDEDHGEAVSGGAEHRGEPGIRGQGSKGADTPSLLNAPEDDKVKSVAPRRESGGRDRFTSASEWSNVVDDLVQKRPDEKEGDKDVNKNKSRGLGRLFNTGRKQTTD</sequence>
<evidence type="ECO:0000313" key="2">
    <source>
        <dbReference type="EMBL" id="GAX16495.1"/>
    </source>
</evidence>
<feature type="compositionally biased region" description="Low complexity" evidence="1">
    <location>
        <begin position="43"/>
        <end position="52"/>
    </location>
</feature>
<dbReference type="AlphaFoldDB" id="A0A1Z5JR46"/>
<keyword evidence="3" id="KW-1185">Reference proteome</keyword>
<feature type="compositionally biased region" description="Polar residues" evidence="1">
    <location>
        <begin position="53"/>
        <end position="68"/>
    </location>
</feature>
<comment type="caution">
    <text evidence="2">The sequence shown here is derived from an EMBL/GenBank/DDBJ whole genome shotgun (WGS) entry which is preliminary data.</text>
</comment>
<feature type="compositionally biased region" description="Acidic residues" evidence="1">
    <location>
        <begin position="219"/>
        <end position="236"/>
    </location>
</feature>
<organism evidence="2 3">
    <name type="scientific">Fistulifera solaris</name>
    <name type="common">Oleaginous diatom</name>
    <dbReference type="NCBI Taxonomy" id="1519565"/>
    <lineage>
        <taxon>Eukaryota</taxon>
        <taxon>Sar</taxon>
        <taxon>Stramenopiles</taxon>
        <taxon>Ochrophyta</taxon>
        <taxon>Bacillariophyta</taxon>
        <taxon>Bacillariophyceae</taxon>
        <taxon>Bacillariophycidae</taxon>
        <taxon>Naviculales</taxon>
        <taxon>Naviculaceae</taxon>
        <taxon>Fistulifera</taxon>
    </lineage>
</organism>
<feature type="region of interest" description="Disordered" evidence="1">
    <location>
        <begin position="113"/>
        <end position="150"/>
    </location>
</feature>